<reference evidence="2" key="1">
    <citation type="submission" date="2017-04" db="EMBL/GenBank/DDBJ databases">
        <authorList>
            <person name="Varghese N."/>
            <person name="Submissions S."/>
        </authorList>
    </citation>
    <scope>NUCLEOTIDE SEQUENCE [LARGE SCALE GENOMIC DNA]</scope>
    <source>
        <strain evidence="2">DSM 9293</strain>
    </source>
</reference>
<evidence type="ECO:0008006" key="3">
    <source>
        <dbReference type="Google" id="ProtNLM"/>
    </source>
</evidence>
<dbReference type="InterPro" id="IPR021799">
    <property type="entry name" value="PIN-like_prokaryotic"/>
</dbReference>
<keyword evidence="2" id="KW-1185">Reference proteome</keyword>
<evidence type="ECO:0000313" key="2">
    <source>
        <dbReference type="Proteomes" id="UP000192660"/>
    </source>
</evidence>
<dbReference type="EMBL" id="FWWY01000001">
    <property type="protein sequence ID" value="SMC01982.1"/>
    <property type="molecule type" value="Genomic_DNA"/>
</dbReference>
<dbReference type="OrthoDB" id="44707at2"/>
<proteinExistence type="predicted"/>
<evidence type="ECO:0000313" key="1">
    <source>
        <dbReference type="EMBL" id="SMC01982.1"/>
    </source>
</evidence>
<organism evidence="1 2">
    <name type="scientific">Sulfobacillus thermosulfidooxidans (strain DSM 9293 / VKM B-1269 / AT-1)</name>
    <dbReference type="NCBI Taxonomy" id="929705"/>
    <lineage>
        <taxon>Bacteria</taxon>
        <taxon>Bacillati</taxon>
        <taxon>Bacillota</taxon>
        <taxon>Clostridia</taxon>
        <taxon>Eubacteriales</taxon>
        <taxon>Clostridiales Family XVII. Incertae Sedis</taxon>
        <taxon>Sulfobacillus</taxon>
    </lineage>
</organism>
<accession>A0A1W1W702</accession>
<dbReference type="AlphaFoldDB" id="A0A1W1W702"/>
<gene>
    <name evidence="1" type="ORF">SAMN00768000_0198</name>
</gene>
<dbReference type="RefSeq" id="WP_084660715.1">
    <property type="nucleotide sequence ID" value="NZ_FWWY01000001.1"/>
</dbReference>
<sequence>MTHTTWSIDKPLVLDTDVLSCFLLTAQEGLLVRLYPQAIVLDVVYTEIQQRPDLRNRLDPLLHSGWLKKEMFDTSGQAAQEYAALISNARTPSPLGRGEAAVMAWVRYHGGTVASNNLKDVYRYCYNHHLPLMTIRAIIAEAVLNRDTLSQEDAEKFWQEMIKKRRRLPCSTAEEAIQYYLDHPELHSALHRI</sequence>
<name>A0A1W1W702_SULTA</name>
<protein>
    <recommendedName>
        <fullName evidence="3">PIN domain-containing protein</fullName>
    </recommendedName>
</protein>
<dbReference type="Proteomes" id="UP000192660">
    <property type="component" value="Unassembled WGS sequence"/>
</dbReference>
<dbReference type="Pfam" id="PF11848">
    <property type="entry name" value="DUF3368"/>
    <property type="match status" value="1"/>
</dbReference>